<dbReference type="AlphaFoldDB" id="A0A2H3H2L5"/>
<evidence type="ECO:0000256" key="1">
    <source>
        <dbReference type="ARBA" id="ARBA00001445"/>
    </source>
</evidence>
<evidence type="ECO:0000259" key="6">
    <source>
        <dbReference type="Pfam" id="PF17389"/>
    </source>
</evidence>
<dbReference type="Gene3D" id="2.60.40.10">
    <property type="entry name" value="Immunoglobulins"/>
    <property type="match status" value="1"/>
</dbReference>
<evidence type="ECO:0000259" key="5">
    <source>
        <dbReference type="Pfam" id="PF08531"/>
    </source>
</evidence>
<comment type="catalytic activity">
    <reaction evidence="1">
        <text>Hydrolysis of terminal non-reducing alpha-L-rhamnose residues in alpha-L-rhamnosides.</text>
        <dbReference type="EC" id="3.2.1.40"/>
    </reaction>
</comment>
<dbReference type="InterPro" id="IPR008928">
    <property type="entry name" value="6-hairpin_glycosidase_sf"/>
</dbReference>
<evidence type="ECO:0000256" key="3">
    <source>
        <dbReference type="ARBA" id="ARBA00022801"/>
    </source>
</evidence>
<dbReference type="STRING" id="327505.A0A2H3H2L5"/>
<evidence type="ECO:0000313" key="9">
    <source>
        <dbReference type="Proteomes" id="UP000219602"/>
    </source>
</evidence>
<sequence length="900" mass="99771">MASETTITIVHVYFDHHHSGIGVATSRPSISWRFGGTTVGWTQESCDIEVCLRQQASYPAADAIQIFTLDTTDSVNVPWPARELSSGEQGTVRVRSRGQGIETTWSEPFRVETGLLKAIDWTCDLIETPFLVETTETHPPTLFRRSFVLKQVPCKVRLYITSHGIHEAEINGIKVSDQVLAPGWTAYNHELQYQVHDVGQLLRQGTENVIGIHVAEGWYCGRLGFGGGRHNIWGSRLGVIAQLVLTFQEEITQTIGSDSDWTCHRSPIETASLYDGETYDMAKEQVGWSSAGFNDEGWSAVKVCGYDPERLTCSDGPPIRPTQSLSAIQITHSSNGNAILDFGQNLVGWVRFRVPKGPAGHKITLVHAETLENGECVTRTLRHAKATDVVVLGQSSSPEAVYWNPRFTFHGFRYVEVIDWPEAELQLDDFSAVVIHSDMQRTGYLTCSDPLISRLHENVVWSMRGNFVGIPTDCPQRDERLGYTGDIQIFSPTACFLYDCYSTLRSWLRNLAAEQKKGANGSPPIFSPKAMPVPNFPLAIWGDATILVPWDLYWAYGDVEILSTQYEAMIGWIDQGIPRAANGLWGQVRVQLGDWLDPMAPPDRPHLGITDPQLVANAYLIRITDVMSEVCTILGHASKASAYSKHAVELRAAFASEYITQTGRLVSDSQTAYALAIQFDLFPTPAQRHHAVERLQHLILHRSRCKIATGFAGTPAIGHALSKAGKYQLFYMMLTNTKPPSWLYPVTMGATTIWERWDSVLPDGTIHPSEMTSLNHYALGAVADWLHAYVGGLKPLLPGWKKFRIAPKPGGGITWASASFECPYGEIVVDWKLDDGSLVVDVNVPHNTTAEVQLGTKECKVVGSGFHTFRAAYVEPEKLSLPPPLPFTTEDDDPKLVTKD</sequence>
<dbReference type="EC" id="3.2.1.40" evidence="2"/>
<dbReference type="PANTHER" id="PTHR33307">
    <property type="entry name" value="ALPHA-RHAMNOSIDASE (EUROFUNG)"/>
    <property type="match status" value="1"/>
</dbReference>
<dbReference type="Pfam" id="PF05592">
    <property type="entry name" value="Bac_rhamnosid"/>
    <property type="match status" value="1"/>
</dbReference>
<feature type="domain" description="Bacterial alpha-L-rhamnosidase N-terminal" evidence="5">
    <location>
        <begin position="155"/>
        <end position="322"/>
    </location>
</feature>
<dbReference type="InterPro" id="IPR016007">
    <property type="entry name" value="Alpha_rhamnosid"/>
</dbReference>
<reference evidence="8 9" key="1">
    <citation type="journal article" date="2016" name="Environ. Microbiol.">
        <title>Effector profiles distinguish formae speciales of Fusarium oxysporum.</title>
        <authorList>
            <person name="van Dam P."/>
            <person name="Fokkens L."/>
            <person name="Schmidt S.M."/>
            <person name="Linmans J.H."/>
            <person name="Kistler H.C."/>
            <person name="Ma L.J."/>
            <person name="Rep M."/>
        </authorList>
    </citation>
    <scope>NUCLEOTIDE SEQUENCE [LARGE SCALE GENOMIC DNA]</scope>
    <source>
        <strain evidence="8 9">Forc016</strain>
    </source>
</reference>
<dbReference type="Proteomes" id="UP000219602">
    <property type="component" value="Chromosome 5"/>
</dbReference>
<dbReference type="Pfam" id="PF08531">
    <property type="entry name" value="Bac_rhamnosid_N"/>
    <property type="match status" value="1"/>
</dbReference>
<gene>
    <name evidence="8" type="ORF">AU210_005625</name>
</gene>
<dbReference type="Gene3D" id="1.50.10.10">
    <property type="match status" value="1"/>
</dbReference>
<evidence type="ECO:0000313" key="8">
    <source>
        <dbReference type="EMBL" id="PCD37121.1"/>
    </source>
</evidence>
<accession>A0A2H3H2L5</accession>
<protein>
    <recommendedName>
        <fullName evidence="2">alpha-L-rhamnosidase</fullName>
        <ecNumber evidence="2">3.2.1.40</ecNumber>
    </recommendedName>
</protein>
<evidence type="ECO:0000259" key="7">
    <source>
        <dbReference type="Pfam" id="PF17390"/>
    </source>
</evidence>
<feature type="domain" description="Alpha-L-rhamnosidase C-terminal" evidence="7">
    <location>
        <begin position="792"/>
        <end position="858"/>
    </location>
</feature>
<dbReference type="GO" id="GO:0030596">
    <property type="term" value="F:alpha-L-rhamnosidase activity"/>
    <property type="evidence" value="ECO:0007669"/>
    <property type="project" value="UniProtKB-EC"/>
</dbReference>
<feature type="domain" description="Alpha-L-rhamnosidase concanavalin-like" evidence="4">
    <location>
        <begin position="333"/>
        <end position="436"/>
    </location>
</feature>
<dbReference type="InterPro" id="IPR035396">
    <property type="entry name" value="Bac_rhamnosid6H"/>
</dbReference>
<dbReference type="InterPro" id="IPR012341">
    <property type="entry name" value="6hp_glycosidase-like_sf"/>
</dbReference>
<dbReference type="PIRSF" id="PIRSF010631">
    <property type="entry name" value="A-rhamnsds"/>
    <property type="match status" value="1"/>
</dbReference>
<dbReference type="PANTHER" id="PTHR33307:SF6">
    <property type="entry name" value="ALPHA-RHAMNOSIDASE (EUROFUNG)-RELATED"/>
    <property type="match status" value="1"/>
</dbReference>
<proteinExistence type="predicted"/>
<dbReference type="InterPro" id="IPR008902">
    <property type="entry name" value="Rhamnosid_concanavalin"/>
</dbReference>
<reference evidence="8 9" key="2">
    <citation type="journal article" date="2017" name="Sci. Rep.">
        <title>A mobile pathogenicity chromosome in Fusarium oxysporum for infection of multiple cucurbit species.</title>
        <authorList>
            <person name="van Dam P."/>
            <person name="Fokkens L."/>
            <person name="Ayukawa Y."/>
            <person name="van der Gragt M."/>
            <person name="Ter Horst A."/>
            <person name="Brankovics B."/>
            <person name="Houterman P.M."/>
            <person name="Arie T."/>
            <person name="Rep M."/>
        </authorList>
    </citation>
    <scope>NUCLEOTIDE SEQUENCE [LARGE SCALE GENOMIC DNA]</scope>
    <source>
        <strain evidence="8 9">Forc016</strain>
    </source>
</reference>
<dbReference type="Pfam" id="PF25788">
    <property type="entry name" value="Ig_Rha78A_N"/>
    <property type="match status" value="1"/>
</dbReference>
<dbReference type="InterPro" id="IPR013737">
    <property type="entry name" value="Bac_rhamnosid_N"/>
</dbReference>
<dbReference type="Pfam" id="PF17389">
    <property type="entry name" value="Bac_rhamnosid6H"/>
    <property type="match status" value="1"/>
</dbReference>
<dbReference type="InterPro" id="IPR013783">
    <property type="entry name" value="Ig-like_fold"/>
</dbReference>
<organism evidence="8 9">
    <name type="scientific">Fusarium oxysporum f. sp. radicis-cucumerinum</name>
    <dbReference type="NCBI Taxonomy" id="327505"/>
    <lineage>
        <taxon>Eukaryota</taxon>
        <taxon>Fungi</taxon>
        <taxon>Dikarya</taxon>
        <taxon>Ascomycota</taxon>
        <taxon>Pezizomycotina</taxon>
        <taxon>Sordariomycetes</taxon>
        <taxon>Hypocreomycetidae</taxon>
        <taxon>Hypocreales</taxon>
        <taxon>Nectriaceae</taxon>
        <taxon>Fusarium</taxon>
        <taxon>Fusarium oxysporum species complex</taxon>
    </lineage>
</organism>
<dbReference type="GO" id="GO:0005975">
    <property type="term" value="P:carbohydrate metabolic process"/>
    <property type="evidence" value="ECO:0007669"/>
    <property type="project" value="InterPro"/>
</dbReference>
<evidence type="ECO:0000259" key="4">
    <source>
        <dbReference type="Pfam" id="PF05592"/>
    </source>
</evidence>
<comment type="caution">
    <text evidence="8">The sequence shown here is derived from an EMBL/GenBank/DDBJ whole genome shotgun (WGS) entry which is preliminary data.</text>
</comment>
<dbReference type="Gene3D" id="2.60.120.260">
    <property type="entry name" value="Galactose-binding domain-like"/>
    <property type="match status" value="2"/>
</dbReference>
<dbReference type="Gene3D" id="2.60.420.10">
    <property type="entry name" value="Maltose phosphorylase, domain 3"/>
    <property type="match status" value="1"/>
</dbReference>
<name>A0A2H3H2L5_FUSOX</name>
<dbReference type="Pfam" id="PF17390">
    <property type="entry name" value="Bac_rhamnosid_C"/>
    <property type="match status" value="1"/>
</dbReference>
<feature type="domain" description="Alpha-L-rhamnosidase six-hairpin glycosidase" evidence="6">
    <location>
        <begin position="441"/>
        <end position="790"/>
    </location>
</feature>
<keyword evidence="3" id="KW-0378">Hydrolase</keyword>
<evidence type="ECO:0000256" key="2">
    <source>
        <dbReference type="ARBA" id="ARBA00012652"/>
    </source>
</evidence>
<dbReference type="EMBL" id="MABQ02000004">
    <property type="protein sequence ID" value="PCD37121.1"/>
    <property type="molecule type" value="Genomic_DNA"/>
</dbReference>
<dbReference type="SUPFAM" id="SSF48208">
    <property type="entry name" value="Six-hairpin glycosidases"/>
    <property type="match status" value="1"/>
</dbReference>
<dbReference type="InterPro" id="IPR035398">
    <property type="entry name" value="Bac_rhamnosid_C"/>
</dbReference>